<reference evidence="3 5" key="2">
    <citation type="submission" date="2013-03" db="EMBL/GenBank/DDBJ databases">
        <title>The Genome Sequence of Enterococcus gilvus ATCC BAA-350 (PacBio/Illumina hybrid assembly).</title>
        <authorList>
            <consortium name="The Broad Institute Genomics Platform"/>
            <consortium name="The Broad Institute Genome Sequencing Center for Infectious Disease"/>
            <person name="Earl A."/>
            <person name="Russ C."/>
            <person name="Gilmore M."/>
            <person name="Surin D."/>
            <person name="Walker B."/>
            <person name="Young S."/>
            <person name="Zeng Q."/>
            <person name="Gargeya S."/>
            <person name="Fitzgerald M."/>
            <person name="Haas B."/>
            <person name="Abouelleil A."/>
            <person name="Allen A.W."/>
            <person name="Alvarado L."/>
            <person name="Arachchi H.M."/>
            <person name="Berlin A.M."/>
            <person name="Chapman S.B."/>
            <person name="Gainer-Dewar J."/>
            <person name="Goldberg J."/>
            <person name="Griggs A."/>
            <person name="Gujja S."/>
            <person name="Hansen M."/>
            <person name="Howarth C."/>
            <person name="Imamovic A."/>
            <person name="Ireland A."/>
            <person name="Larimer J."/>
            <person name="McCowan C."/>
            <person name="Murphy C."/>
            <person name="Pearson M."/>
            <person name="Poon T.W."/>
            <person name="Priest M."/>
            <person name="Roberts A."/>
            <person name="Saif S."/>
            <person name="Shea T."/>
            <person name="Sisk P."/>
            <person name="Sykes S."/>
            <person name="Wortman J."/>
            <person name="Nusbaum C."/>
            <person name="Birren B."/>
        </authorList>
    </citation>
    <scope>NUCLEOTIDE SEQUENCE [LARGE SCALE GENOMIC DNA]</scope>
    <source>
        <strain evidence="3 5">ATCC BAA-350</strain>
    </source>
</reference>
<name>R2VB89_9ENTE</name>
<dbReference type="InterPro" id="IPR029058">
    <property type="entry name" value="AB_hydrolase_fold"/>
</dbReference>
<evidence type="ECO:0000256" key="1">
    <source>
        <dbReference type="SAM" id="MobiDB-lite"/>
    </source>
</evidence>
<accession>R2VB89</accession>
<evidence type="ECO:0000313" key="4">
    <source>
        <dbReference type="Proteomes" id="UP000013750"/>
    </source>
</evidence>
<feature type="compositionally biased region" description="Polar residues" evidence="1">
    <location>
        <begin position="31"/>
        <end position="40"/>
    </location>
</feature>
<evidence type="ECO:0000313" key="2">
    <source>
        <dbReference type="EMBL" id="EOI54950.1"/>
    </source>
</evidence>
<dbReference type="EMBL" id="ASWH01000001">
    <property type="protein sequence ID" value="EOW81674.1"/>
    <property type="molecule type" value="Genomic_DNA"/>
</dbReference>
<protein>
    <recommendedName>
        <fullName evidence="6">Alpha/beta hydrolase</fullName>
    </recommendedName>
</protein>
<proteinExistence type="predicted"/>
<dbReference type="Gene3D" id="3.40.50.1820">
    <property type="entry name" value="alpha/beta hydrolase"/>
    <property type="match status" value="1"/>
</dbReference>
<dbReference type="OrthoDB" id="503948at2"/>
<dbReference type="PATRIC" id="fig|1158614.3.peg.2979"/>
<dbReference type="Proteomes" id="UP000013750">
    <property type="component" value="Unassembled WGS sequence"/>
</dbReference>
<dbReference type="eggNOG" id="COG4814">
    <property type="taxonomic scope" value="Bacteria"/>
</dbReference>
<evidence type="ECO:0000313" key="3">
    <source>
        <dbReference type="EMBL" id="EOW81674.1"/>
    </source>
</evidence>
<keyword evidence="5" id="KW-1185">Reference proteome</keyword>
<dbReference type="SUPFAM" id="SSF53474">
    <property type="entry name" value="alpha/beta-Hydrolases"/>
    <property type="match status" value="1"/>
</dbReference>
<dbReference type="AlphaFoldDB" id="R2VB89"/>
<dbReference type="HOGENOM" id="CLU_077377_0_0_9"/>
<feature type="region of interest" description="Disordered" evidence="1">
    <location>
        <begin position="22"/>
        <end position="43"/>
    </location>
</feature>
<dbReference type="Pfam" id="PF06028">
    <property type="entry name" value="DUF915"/>
    <property type="match status" value="1"/>
</dbReference>
<dbReference type="InterPro" id="IPR010315">
    <property type="entry name" value="DUF915_hydro-like"/>
</dbReference>
<evidence type="ECO:0000313" key="5">
    <source>
        <dbReference type="Proteomes" id="UP000014160"/>
    </source>
</evidence>
<organism evidence="2 4">
    <name type="scientific">Enterococcus gilvus ATCC BAA-350</name>
    <dbReference type="NCBI Taxonomy" id="1158614"/>
    <lineage>
        <taxon>Bacteria</taxon>
        <taxon>Bacillati</taxon>
        <taxon>Bacillota</taxon>
        <taxon>Bacilli</taxon>
        <taxon>Lactobacillales</taxon>
        <taxon>Enterococcaceae</taxon>
        <taxon>Enterococcus</taxon>
    </lineage>
</organism>
<reference evidence="2 4" key="1">
    <citation type="submission" date="2013-02" db="EMBL/GenBank/DDBJ databases">
        <title>The Genome Sequence of Enterococcus gilvus ATCC BAA-350.</title>
        <authorList>
            <consortium name="The Broad Institute Genome Sequencing Platform"/>
            <consortium name="The Broad Institute Genome Sequencing Center for Infectious Disease"/>
            <person name="Earl A.M."/>
            <person name="Gilmore M.S."/>
            <person name="Lebreton F."/>
            <person name="Walker B."/>
            <person name="Young S.K."/>
            <person name="Zeng Q."/>
            <person name="Gargeya S."/>
            <person name="Fitzgerald M."/>
            <person name="Haas B."/>
            <person name="Abouelleil A."/>
            <person name="Alvarado L."/>
            <person name="Arachchi H.M."/>
            <person name="Berlin A.M."/>
            <person name="Chapman S.B."/>
            <person name="Dewar J."/>
            <person name="Goldberg J."/>
            <person name="Griggs A."/>
            <person name="Gujja S."/>
            <person name="Hansen M."/>
            <person name="Howarth C."/>
            <person name="Imamovic A."/>
            <person name="Larimer J."/>
            <person name="McCowan C."/>
            <person name="Murphy C."/>
            <person name="Neiman D."/>
            <person name="Pearson M."/>
            <person name="Priest M."/>
            <person name="Roberts A."/>
            <person name="Saif S."/>
            <person name="Shea T."/>
            <person name="Sisk P."/>
            <person name="Sykes S."/>
            <person name="Wortman J."/>
            <person name="Nusbaum C."/>
            <person name="Birren B."/>
        </authorList>
    </citation>
    <scope>NUCLEOTIDE SEQUENCE [LARGE SCALE GENOMIC DNA]</scope>
    <source>
        <strain evidence="2 4">ATCC BAA-350</strain>
    </source>
</reference>
<dbReference type="Proteomes" id="UP000014160">
    <property type="component" value="Unassembled WGS sequence"/>
</dbReference>
<dbReference type="RefSeq" id="WP_010781354.1">
    <property type="nucleotide sequence ID" value="NZ_ASWH01000001.1"/>
</dbReference>
<dbReference type="PROSITE" id="PS51257">
    <property type="entry name" value="PROKAR_LIPOPROTEIN"/>
    <property type="match status" value="1"/>
</dbReference>
<gene>
    <name evidence="3" type="ORF">I592_00970</name>
    <name evidence="2" type="ORF">UKC_02991</name>
</gene>
<sequence>MKKIIYGLFVLTTVVLLSGCGTKQSHHEEGNTSTGSTATEASRDIVNKSDVPTLFIHGYGGTVNSFGGMLQRFRDEGVARKELTITVQPDGALQVDGQLNKKKDNPSIQVLFAANKDNEWNQTEWIYGVLKYLKEEGVDRVNLVGHSMGGVSSLRYLTTYGQPKDAPVIEKFVAIGAPFNDFDDTAKDQSIDDVLQNGPTPQSSRYLDYRNGINNVPSSVSVLLLAGKLNEQDPSDGTVPLSSALATYSLLKAHGNPIKEQIFTGSNAQHSQLHENPAVDHVVATFLWG</sequence>
<comment type="caution">
    <text evidence="2">The sequence shown here is derived from an EMBL/GenBank/DDBJ whole genome shotgun (WGS) entry which is preliminary data.</text>
</comment>
<dbReference type="EMBL" id="AJDQ01000009">
    <property type="protein sequence ID" value="EOI54950.1"/>
    <property type="molecule type" value="Genomic_DNA"/>
</dbReference>
<evidence type="ECO:0008006" key="6">
    <source>
        <dbReference type="Google" id="ProtNLM"/>
    </source>
</evidence>